<dbReference type="InterPro" id="IPR013185">
    <property type="entry name" value="Transl_elong_KOW-like"/>
</dbReference>
<evidence type="ECO:0000256" key="5">
    <source>
        <dbReference type="ARBA" id="ARBA00022768"/>
    </source>
</evidence>
<dbReference type="PIRSF" id="PIRSF005901">
    <property type="entry name" value="EF-P"/>
    <property type="match status" value="1"/>
</dbReference>
<dbReference type="Gene3D" id="2.30.30.30">
    <property type="match status" value="1"/>
</dbReference>
<dbReference type="CDD" id="cd04470">
    <property type="entry name" value="S1_EF-P_repeat_1"/>
    <property type="match status" value="1"/>
</dbReference>
<comment type="function">
    <text evidence="7">Involved in peptide bond synthesis. Stimulates efficient translation and peptide-bond synthesis on native or reconstituted 70S ribosomes in vitro. Probably functions indirectly by altering the affinity of the ribosome for aminoacyl-tRNA, thus increasing their reactivity as acceptors for peptidyl transferase.</text>
</comment>
<evidence type="ECO:0000256" key="7">
    <source>
        <dbReference type="HAMAP-Rule" id="MF_00141"/>
    </source>
</evidence>
<gene>
    <name evidence="12" type="primary">efp_2</name>
    <name evidence="7" type="synonym">efp</name>
    <name evidence="12" type="ORF">Pla133_45780</name>
</gene>
<dbReference type="SMART" id="SM01185">
    <property type="entry name" value="EFP"/>
    <property type="match status" value="1"/>
</dbReference>
<dbReference type="FunFam" id="2.40.50.140:FF:000004">
    <property type="entry name" value="Elongation factor P"/>
    <property type="match status" value="1"/>
</dbReference>
<dbReference type="AlphaFoldDB" id="A0A518BR60"/>
<feature type="domain" description="Elongation factor P C-terminal" evidence="10">
    <location>
        <begin position="132"/>
        <end position="187"/>
    </location>
</feature>
<dbReference type="HAMAP" id="MF_00141">
    <property type="entry name" value="EF_P"/>
    <property type="match status" value="1"/>
</dbReference>
<dbReference type="UniPathway" id="UPA00345"/>
<evidence type="ECO:0000256" key="8">
    <source>
        <dbReference type="NCBIfam" id="TIGR00038"/>
    </source>
</evidence>
<dbReference type="KEGG" id="pbap:Pla133_45780"/>
<evidence type="ECO:0000256" key="6">
    <source>
        <dbReference type="ARBA" id="ARBA00022917"/>
    </source>
</evidence>
<dbReference type="InterPro" id="IPR011768">
    <property type="entry name" value="Transl_elongation_fac_P"/>
</dbReference>
<dbReference type="InterPro" id="IPR012340">
    <property type="entry name" value="NA-bd_OB-fold"/>
</dbReference>
<protein>
    <recommendedName>
        <fullName evidence="7 8">Elongation factor P</fullName>
        <shortName evidence="7">EF-P</shortName>
    </recommendedName>
</protein>
<evidence type="ECO:0000256" key="9">
    <source>
        <dbReference type="RuleBase" id="RU004389"/>
    </source>
</evidence>
<proteinExistence type="inferred from homology"/>
<dbReference type="InterPro" id="IPR014722">
    <property type="entry name" value="Rib_uL2_dom2"/>
</dbReference>
<accession>A0A518BR60</accession>
<comment type="similarity">
    <text evidence="3 7 9">Belongs to the elongation factor P family.</text>
</comment>
<evidence type="ECO:0000259" key="11">
    <source>
        <dbReference type="SMART" id="SM01185"/>
    </source>
</evidence>
<evidence type="ECO:0000259" key="10">
    <source>
        <dbReference type="SMART" id="SM00841"/>
    </source>
</evidence>
<keyword evidence="6 7" id="KW-0648">Protein biosynthesis</keyword>
<dbReference type="SUPFAM" id="SSF50249">
    <property type="entry name" value="Nucleic acid-binding proteins"/>
    <property type="match status" value="2"/>
</dbReference>
<evidence type="ECO:0000256" key="3">
    <source>
        <dbReference type="ARBA" id="ARBA00009479"/>
    </source>
</evidence>
<dbReference type="Proteomes" id="UP000316921">
    <property type="component" value="Chromosome"/>
</dbReference>
<keyword evidence="5 7" id="KW-0251">Elongation factor</keyword>
<evidence type="ECO:0000256" key="4">
    <source>
        <dbReference type="ARBA" id="ARBA00022490"/>
    </source>
</evidence>
<dbReference type="GO" id="GO:0043043">
    <property type="term" value="P:peptide biosynthetic process"/>
    <property type="evidence" value="ECO:0007669"/>
    <property type="project" value="InterPro"/>
</dbReference>
<dbReference type="Pfam" id="PF08207">
    <property type="entry name" value="EFP_N"/>
    <property type="match status" value="1"/>
</dbReference>
<evidence type="ECO:0000256" key="1">
    <source>
        <dbReference type="ARBA" id="ARBA00004496"/>
    </source>
</evidence>
<reference evidence="12 13" key="1">
    <citation type="submission" date="2019-02" db="EMBL/GenBank/DDBJ databases">
        <title>Deep-cultivation of Planctomycetes and their phenomic and genomic characterization uncovers novel biology.</title>
        <authorList>
            <person name="Wiegand S."/>
            <person name="Jogler M."/>
            <person name="Boedeker C."/>
            <person name="Pinto D."/>
            <person name="Vollmers J."/>
            <person name="Rivas-Marin E."/>
            <person name="Kohn T."/>
            <person name="Peeters S.H."/>
            <person name="Heuer A."/>
            <person name="Rast P."/>
            <person name="Oberbeckmann S."/>
            <person name="Bunk B."/>
            <person name="Jeske O."/>
            <person name="Meyerdierks A."/>
            <person name="Storesund J.E."/>
            <person name="Kallscheuer N."/>
            <person name="Luecker S."/>
            <person name="Lage O.M."/>
            <person name="Pohl T."/>
            <person name="Merkel B.J."/>
            <person name="Hornburger P."/>
            <person name="Mueller R.-W."/>
            <person name="Bruemmer F."/>
            <person name="Labrenz M."/>
            <person name="Spormann A.M."/>
            <person name="Op den Camp H."/>
            <person name="Overmann J."/>
            <person name="Amann R."/>
            <person name="Jetten M.S.M."/>
            <person name="Mascher T."/>
            <person name="Medema M.H."/>
            <person name="Devos D.P."/>
            <person name="Kaster A.-K."/>
            <person name="Ovreas L."/>
            <person name="Rohde M."/>
            <person name="Galperin M.Y."/>
            <person name="Jogler C."/>
        </authorList>
    </citation>
    <scope>NUCLEOTIDE SEQUENCE [LARGE SCALE GENOMIC DNA]</scope>
    <source>
        <strain evidence="12 13">Pla133</strain>
    </source>
</reference>
<dbReference type="InterPro" id="IPR015365">
    <property type="entry name" value="Elong-fact-P_C"/>
</dbReference>
<evidence type="ECO:0000256" key="2">
    <source>
        <dbReference type="ARBA" id="ARBA00004815"/>
    </source>
</evidence>
<dbReference type="NCBIfam" id="TIGR00038">
    <property type="entry name" value="efp"/>
    <property type="match status" value="1"/>
</dbReference>
<dbReference type="Gene3D" id="2.40.50.140">
    <property type="entry name" value="Nucleic acid-binding proteins"/>
    <property type="match status" value="2"/>
</dbReference>
<dbReference type="EMBL" id="CP036287">
    <property type="protein sequence ID" value="QDU69458.1"/>
    <property type="molecule type" value="Genomic_DNA"/>
</dbReference>
<dbReference type="CDD" id="cd05794">
    <property type="entry name" value="S1_EF-P_repeat_2"/>
    <property type="match status" value="1"/>
</dbReference>
<dbReference type="NCBIfam" id="NF001810">
    <property type="entry name" value="PRK00529.1"/>
    <property type="match status" value="1"/>
</dbReference>
<sequence>MIEVSEFKKGICIRYKDAPMTIVEVTFSTPTARGGATIAKTKFRNLLSGQLISESVRSGGKYEPVDMERRPSSFLYSDGTDYHFMDGESFEQFALSREALGDLAGYLKDGLEGIRAMLVEGAIVSIELPNTVDLTVIECDPTIKGATAQAQLKKAVVETGIEVQVPSYIEMGEQIRVDTRDGHFVERVKK</sequence>
<dbReference type="GO" id="GO:0005829">
    <property type="term" value="C:cytosol"/>
    <property type="evidence" value="ECO:0007669"/>
    <property type="project" value="UniProtKB-ARBA"/>
</dbReference>
<dbReference type="Pfam" id="PF01132">
    <property type="entry name" value="EFP"/>
    <property type="match status" value="1"/>
</dbReference>
<dbReference type="FunFam" id="2.40.50.140:FF:000009">
    <property type="entry name" value="Elongation factor P"/>
    <property type="match status" value="1"/>
</dbReference>
<dbReference type="GO" id="GO:0003746">
    <property type="term" value="F:translation elongation factor activity"/>
    <property type="evidence" value="ECO:0007669"/>
    <property type="project" value="UniProtKB-UniRule"/>
</dbReference>
<feature type="domain" description="Translation elongation factor P/YeiP central" evidence="11">
    <location>
        <begin position="69"/>
        <end position="124"/>
    </location>
</feature>
<dbReference type="InterPro" id="IPR020599">
    <property type="entry name" value="Transl_elong_fac_P/YeiP"/>
</dbReference>
<dbReference type="SMART" id="SM00841">
    <property type="entry name" value="Elong-fact-P_C"/>
    <property type="match status" value="1"/>
</dbReference>
<name>A0A518BR60_9BACT</name>
<keyword evidence="4 7" id="KW-0963">Cytoplasm</keyword>
<dbReference type="SUPFAM" id="SSF50104">
    <property type="entry name" value="Translation proteins SH3-like domain"/>
    <property type="match status" value="1"/>
</dbReference>
<dbReference type="Pfam" id="PF09285">
    <property type="entry name" value="Elong-fact-P_C"/>
    <property type="match status" value="1"/>
</dbReference>
<dbReference type="RefSeq" id="WP_419191846.1">
    <property type="nucleotide sequence ID" value="NZ_CP036287.1"/>
</dbReference>
<evidence type="ECO:0000313" key="13">
    <source>
        <dbReference type="Proteomes" id="UP000316921"/>
    </source>
</evidence>
<dbReference type="InterPro" id="IPR008991">
    <property type="entry name" value="Translation_prot_SH3-like_sf"/>
</dbReference>
<dbReference type="InterPro" id="IPR013852">
    <property type="entry name" value="Transl_elong_P/YeiP_CS"/>
</dbReference>
<dbReference type="PANTHER" id="PTHR30053:SF14">
    <property type="entry name" value="TRANSLATION ELONGATION FACTOR KOW-LIKE DOMAIN-CONTAINING PROTEIN"/>
    <property type="match status" value="1"/>
</dbReference>
<dbReference type="PROSITE" id="PS01275">
    <property type="entry name" value="EFP"/>
    <property type="match status" value="1"/>
</dbReference>
<dbReference type="InterPro" id="IPR001059">
    <property type="entry name" value="Transl_elong_P/YeiP_cen"/>
</dbReference>
<organism evidence="12 13">
    <name type="scientific">Engelhardtia mirabilis</name>
    <dbReference type="NCBI Taxonomy" id="2528011"/>
    <lineage>
        <taxon>Bacteria</taxon>
        <taxon>Pseudomonadati</taxon>
        <taxon>Planctomycetota</taxon>
        <taxon>Planctomycetia</taxon>
        <taxon>Planctomycetia incertae sedis</taxon>
        <taxon>Engelhardtia</taxon>
    </lineage>
</organism>
<comment type="pathway">
    <text evidence="2 7">Protein biosynthesis; polypeptide chain elongation.</text>
</comment>
<keyword evidence="13" id="KW-1185">Reference proteome</keyword>
<dbReference type="PANTHER" id="PTHR30053">
    <property type="entry name" value="ELONGATION FACTOR P"/>
    <property type="match status" value="1"/>
</dbReference>
<evidence type="ECO:0000313" key="12">
    <source>
        <dbReference type="EMBL" id="QDU69458.1"/>
    </source>
</evidence>
<comment type="subcellular location">
    <subcellularLocation>
        <location evidence="1 7">Cytoplasm</location>
    </subcellularLocation>
</comment>